<gene>
    <name evidence="1" type="ORF">BmR1_04g08665</name>
</gene>
<reference evidence="1 2" key="3">
    <citation type="journal article" date="2016" name="Sci. Rep.">
        <title>Genome-wide diversity and gene expression profiling of Babesia microti isolates identify polymorphic genes that mediate host-pathogen interactions.</title>
        <authorList>
            <person name="Silva J.C."/>
            <person name="Cornillot E."/>
            <person name="McCracken C."/>
            <person name="Usmani-Brown S."/>
            <person name="Dwivedi A."/>
            <person name="Ifeonu O.O."/>
            <person name="Crabtree J."/>
            <person name="Gotia H.T."/>
            <person name="Virji A.Z."/>
            <person name="Reynes C."/>
            <person name="Colinge J."/>
            <person name="Kumar V."/>
            <person name="Lawres L."/>
            <person name="Pazzi J.E."/>
            <person name="Pablo J.V."/>
            <person name="Hung C."/>
            <person name="Brancato J."/>
            <person name="Kumari P."/>
            <person name="Orvis J."/>
            <person name="Tretina K."/>
            <person name="Chibucos M."/>
            <person name="Ott S."/>
            <person name="Sadzewicz L."/>
            <person name="Sengamalay N."/>
            <person name="Shetty A.C."/>
            <person name="Su Q."/>
            <person name="Tallon L."/>
            <person name="Fraser C.M."/>
            <person name="Frutos R."/>
            <person name="Molina D.M."/>
            <person name="Krause P.J."/>
            <person name="Ben Mamoun C."/>
        </authorList>
    </citation>
    <scope>NUCLEOTIDE SEQUENCE [LARGE SCALE GENOMIC DNA]</scope>
    <source>
        <strain evidence="1 2">RI</strain>
    </source>
</reference>
<dbReference type="AlphaFoldDB" id="I7JDM7"/>
<evidence type="ECO:0000313" key="1">
    <source>
        <dbReference type="EMBL" id="CCF75910.1"/>
    </source>
</evidence>
<name>I7JDM7_BABMR</name>
<dbReference type="GeneID" id="24426363"/>
<accession>I7JDM7</accession>
<reference evidence="1 2" key="1">
    <citation type="journal article" date="2012" name="Nucleic Acids Res.">
        <title>Sequencing of the smallest Apicomplexan genome from the human pathogen Babesia microti.</title>
        <authorList>
            <person name="Cornillot E."/>
            <person name="Hadj-Kaddour K."/>
            <person name="Dassouli A."/>
            <person name="Noel B."/>
            <person name="Ranwez V."/>
            <person name="Vacherie B."/>
            <person name="Augagneur Y."/>
            <person name="Bres V."/>
            <person name="Duclos A."/>
            <person name="Randazzo S."/>
            <person name="Carcy B."/>
            <person name="Debierre-Grockiego F."/>
            <person name="Delbecq S."/>
            <person name="Moubri-Menage K."/>
            <person name="Shams-Eldin H."/>
            <person name="Usmani-Brown S."/>
            <person name="Bringaud F."/>
            <person name="Wincker P."/>
            <person name="Vivares C.P."/>
            <person name="Schwarz R.T."/>
            <person name="Schetters T.P."/>
            <person name="Krause P.J."/>
            <person name="Gorenflot A."/>
            <person name="Berry V."/>
            <person name="Barbe V."/>
            <person name="Ben Mamoun C."/>
        </authorList>
    </citation>
    <scope>NUCLEOTIDE SEQUENCE [LARGE SCALE GENOMIC DNA]</scope>
    <source>
        <strain evidence="1 2">RI</strain>
    </source>
</reference>
<proteinExistence type="predicted"/>
<reference evidence="1 2" key="2">
    <citation type="journal article" date="2013" name="PLoS ONE">
        <title>Whole genome mapping and re-organization of the nuclear and mitochondrial genomes of Babesia microti isolates.</title>
        <authorList>
            <person name="Cornillot E."/>
            <person name="Dassouli A."/>
            <person name="Garg A."/>
            <person name="Pachikara N."/>
            <person name="Randazzo S."/>
            <person name="Depoix D."/>
            <person name="Carcy B."/>
            <person name="Delbecq S."/>
            <person name="Frutos R."/>
            <person name="Silva J.C."/>
            <person name="Sutton R."/>
            <person name="Krause P.J."/>
            <person name="Mamoun C.B."/>
        </authorList>
    </citation>
    <scope>NUCLEOTIDE SEQUENCE [LARGE SCALE GENOMIC DNA]</scope>
    <source>
        <strain evidence="1 2">RI</strain>
    </source>
</reference>
<organism evidence="1 2">
    <name type="scientific">Babesia microti (strain RI)</name>
    <dbReference type="NCBI Taxonomy" id="1133968"/>
    <lineage>
        <taxon>Eukaryota</taxon>
        <taxon>Sar</taxon>
        <taxon>Alveolata</taxon>
        <taxon>Apicomplexa</taxon>
        <taxon>Aconoidasida</taxon>
        <taxon>Piroplasmida</taxon>
        <taxon>Babesiidae</taxon>
        <taxon>Babesia</taxon>
    </lineage>
</organism>
<protein>
    <submittedName>
        <fullName evidence="1">Uncharacterized protein</fullName>
    </submittedName>
</protein>
<dbReference type="KEGG" id="bmic:BmR1_04g08665"/>
<dbReference type="Proteomes" id="UP000002899">
    <property type="component" value="Chromosome IV"/>
</dbReference>
<dbReference type="EMBL" id="LN871599">
    <property type="protein sequence ID" value="CCF75910.1"/>
    <property type="molecule type" value="Genomic_DNA"/>
</dbReference>
<evidence type="ECO:0000313" key="2">
    <source>
        <dbReference type="Proteomes" id="UP000002899"/>
    </source>
</evidence>
<sequence length="446" mass="50731">MNPSVTFSLEPYGPGDCRLLRYLPGGFPVYEDACREGSVNAWKNAAQSLCLAASLWASPPKPRDWELAGIARIEANKYLTSGCKLMDLMLGTTNMERGKKLMSTEPIDVDKTSDDICKSSYNASLSEMLIGMTARDQLLEMLIDRCNKIAGDFDTESHTLNLSKTFICICQQLRQYFKISRIYKHYVDVDCTDIDFCCTCQVYINLDIYNPLRISNNPTLYPYPPSVTSSVVATLKMIDHDRWNLEFYGHLCKFIQKKYFLVAKITYNGTTYSSYVINGKIDLSQVLTNETAKHIHKELIAAQMTLMDKVILELVSIGSLEWDNDIVQLVDMDPDNVCFHIDIPQLNGRIAEFTLSYESSNDNNLTPSNGDKHALELLMTCVIYKIRDLILHEWEIYVFDAANRFADIAVHWKSGKIENTDILSQMFNYLLPKLTAVLSKLHPSVY</sequence>
<dbReference type="VEuPathDB" id="PiroplasmaDB:BmR1_04g08665"/>
<dbReference type="RefSeq" id="XP_012650318.1">
    <property type="nucleotide sequence ID" value="XM_012794864.1"/>
</dbReference>
<dbReference type="OrthoDB" id="347521at2759"/>
<keyword evidence="2" id="KW-1185">Reference proteome</keyword>